<keyword evidence="3" id="KW-0728">SH3 domain</keyword>
<dbReference type="PRINTS" id="PR00452">
    <property type="entry name" value="SH3DOMAIN"/>
</dbReference>
<dbReference type="GO" id="GO:0005929">
    <property type="term" value="C:cilium"/>
    <property type="evidence" value="ECO:0007669"/>
    <property type="project" value="EnsemblMetazoa"/>
</dbReference>
<dbReference type="GO" id="GO:0048013">
    <property type="term" value="P:ephrin receptor signaling pathway"/>
    <property type="evidence" value="ECO:0007669"/>
    <property type="project" value="EnsemblMetazoa"/>
</dbReference>
<evidence type="ECO:0000256" key="1">
    <source>
        <dbReference type="ARBA" id="ARBA00004177"/>
    </source>
</evidence>
<dbReference type="SMART" id="SM00288">
    <property type="entry name" value="VHS"/>
    <property type="match status" value="1"/>
</dbReference>
<evidence type="ECO:0000256" key="2">
    <source>
        <dbReference type="ARBA" id="ARBA00009666"/>
    </source>
</evidence>
<evidence type="ECO:0000256" key="3">
    <source>
        <dbReference type="ARBA" id="ARBA00022443"/>
    </source>
</evidence>
<dbReference type="GO" id="GO:0008333">
    <property type="term" value="P:endosome to lysosome transport"/>
    <property type="evidence" value="ECO:0007669"/>
    <property type="project" value="EnsemblMetazoa"/>
</dbReference>
<name>A0A2A6B4I3_PRIPA</name>
<accession>A0A8R1U5S3</accession>
<dbReference type="OrthoDB" id="10068368at2759"/>
<evidence type="ECO:0000313" key="7">
    <source>
        <dbReference type="Proteomes" id="UP000005239"/>
    </source>
</evidence>
<dbReference type="Gene3D" id="1.25.40.90">
    <property type="match status" value="1"/>
</dbReference>
<dbReference type="InterPro" id="IPR008942">
    <property type="entry name" value="ENTH_VHS"/>
</dbReference>
<dbReference type="InterPro" id="IPR036028">
    <property type="entry name" value="SH3-like_dom_sf"/>
</dbReference>
<dbReference type="Gene3D" id="1.20.5.1940">
    <property type="match status" value="1"/>
</dbReference>
<keyword evidence="4" id="KW-0967">Endosome</keyword>
<comment type="similarity">
    <text evidence="2">Belongs to the STAM family.</text>
</comment>
<dbReference type="PROSITE" id="PS50179">
    <property type="entry name" value="VHS"/>
    <property type="match status" value="1"/>
</dbReference>
<dbReference type="Gene3D" id="2.30.30.40">
    <property type="entry name" value="SH3 Domains"/>
    <property type="match status" value="1"/>
</dbReference>
<dbReference type="SUPFAM" id="SSF48464">
    <property type="entry name" value="ENTH/VHS domain"/>
    <property type="match status" value="1"/>
</dbReference>
<reference evidence="6" key="2">
    <citation type="submission" date="2022-06" db="UniProtKB">
        <authorList>
            <consortium name="EnsemblMetazoa"/>
        </authorList>
    </citation>
    <scope>IDENTIFICATION</scope>
    <source>
        <strain evidence="6">PS312</strain>
    </source>
</reference>
<dbReference type="GO" id="GO:0033565">
    <property type="term" value="C:ESCRT-0 complex"/>
    <property type="evidence" value="ECO:0000318"/>
    <property type="project" value="GO_Central"/>
</dbReference>
<dbReference type="GO" id="GO:0034606">
    <property type="term" value="P:response to hermaphrodite contact"/>
    <property type="evidence" value="ECO:0007669"/>
    <property type="project" value="EnsemblMetazoa"/>
</dbReference>
<dbReference type="PROSITE" id="PS50002">
    <property type="entry name" value="SH3"/>
    <property type="match status" value="1"/>
</dbReference>
<dbReference type="GO" id="GO:0043409">
    <property type="term" value="P:negative regulation of MAPK cascade"/>
    <property type="evidence" value="ECO:0007669"/>
    <property type="project" value="EnsemblMetazoa"/>
</dbReference>
<gene>
    <name evidence="6" type="primary">WBGene00096621</name>
</gene>
<dbReference type="PANTHER" id="PTHR45929:SF3">
    <property type="entry name" value="JAK PATHWAY SIGNAL TRANSDUCTION ADAPTOR MOLECULE"/>
    <property type="match status" value="1"/>
</dbReference>
<dbReference type="SUPFAM" id="SSF50044">
    <property type="entry name" value="SH3-domain"/>
    <property type="match status" value="1"/>
</dbReference>
<dbReference type="GO" id="GO:0043328">
    <property type="term" value="P:protein transport to vacuole involved in ubiquitin-dependent protein catabolic process via the multivesicular body sorting pathway"/>
    <property type="evidence" value="ECO:0000318"/>
    <property type="project" value="GO_Central"/>
</dbReference>
<sequence length="544" mass="59742">MSWLFDTSSPLDEIVEKATGEHQTTENWELILHICDAIKTDPKFVKPAITSLKKRLNHRDPHVVLLALSVLDSCWANSGALFRREISSREFINELESKCKSSVRQVGEKTRLMIKKWVDAEVKEDDSLSLVRTLYKTLAADGYSFESSEPKKRAIISNDPNVVTSQEEEDAIAKAIAASLSDAPKENGGSKSTSLYPSAMNGGASRNESLIYPSAPAASPSPQLLHSILKDTNTVTVSKDRAYPSLSMASTVCPRTIRFASPKKKNESRGEGPPPPPPSLWPILESESNETVKAAVYGCLCAPRLEKRAWALYDFEAAEDNELSFKTGDEMMITDDSNANWWRGRNERTRGEGLFPSSFVTMNPAEINAIKTETSIAQSTPVAAVVRIDEEQLLKCIALLEDCDPTGAVPDPPELAQIEASSLAQAPLIDAALASVDRQSNALAMVDVAIRNVLALYDGAVQQAAYAAPRYAPPPGQPMQQMQQAGHPQPAQPAASADWQQQQYMQQMQQQQQQQQVHQYAPPPPGQYPQYAPVPTGHETQQQY</sequence>
<evidence type="ECO:0000313" key="6">
    <source>
        <dbReference type="EnsemblMetazoa" id="PPA07067.1"/>
    </source>
</evidence>
<feature type="compositionally biased region" description="Low complexity" evidence="5">
    <location>
        <begin position="478"/>
        <end position="520"/>
    </location>
</feature>
<dbReference type="Pfam" id="PF00018">
    <property type="entry name" value="SH3_1"/>
    <property type="match status" value="1"/>
</dbReference>
<dbReference type="GO" id="GO:0043130">
    <property type="term" value="F:ubiquitin binding"/>
    <property type="evidence" value="ECO:0007669"/>
    <property type="project" value="EnsemblMetazoa"/>
</dbReference>
<protein>
    <submittedName>
        <fullName evidence="6">Stam-1</fullName>
    </submittedName>
</protein>
<organism evidence="6 7">
    <name type="scientific">Pristionchus pacificus</name>
    <name type="common">Parasitic nematode worm</name>
    <dbReference type="NCBI Taxonomy" id="54126"/>
    <lineage>
        <taxon>Eukaryota</taxon>
        <taxon>Metazoa</taxon>
        <taxon>Ecdysozoa</taxon>
        <taxon>Nematoda</taxon>
        <taxon>Chromadorea</taxon>
        <taxon>Rhabditida</taxon>
        <taxon>Rhabditina</taxon>
        <taxon>Diplogasteromorpha</taxon>
        <taxon>Diplogasteroidea</taxon>
        <taxon>Neodiplogasteridae</taxon>
        <taxon>Pristionchus</taxon>
    </lineage>
</organism>
<evidence type="ECO:0000256" key="4">
    <source>
        <dbReference type="ARBA" id="ARBA00022753"/>
    </source>
</evidence>
<dbReference type="SMART" id="SM00326">
    <property type="entry name" value="SH3"/>
    <property type="match status" value="1"/>
</dbReference>
<dbReference type="InterPro" id="IPR050670">
    <property type="entry name" value="STAM"/>
</dbReference>
<dbReference type="AlphaFoldDB" id="A0A2A6B4I3"/>
<evidence type="ECO:0000256" key="5">
    <source>
        <dbReference type="SAM" id="MobiDB-lite"/>
    </source>
</evidence>
<dbReference type="InterPro" id="IPR002014">
    <property type="entry name" value="VHS_dom"/>
</dbReference>
<comment type="subcellular location">
    <subcellularLocation>
        <location evidence="1">Endosome</location>
    </subcellularLocation>
</comment>
<dbReference type="Pfam" id="PF00790">
    <property type="entry name" value="VHS"/>
    <property type="match status" value="1"/>
</dbReference>
<keyword evidence="7" id="KW-1185">Reference proteome</keyword>
<dbReference type="EnsemblMetazoa" id="PPA07067.1">
    <property type="protein sequence ID" value="PPA07067.1"/>
    <property type="gene ID" value="WBGene00096621"/>
</dbReference>
<feature type="region of interest" description="Disordered" evidence="5">
    <location>
        <begin position="472"/>
        <end position="544"/>
    </location>
</feature>
<dbReference type="PANTHER" id="PTHR45929">
    <property type="entry name" value="JAK PATHWAY SIGNAL TRANSDUCTION ADAPTOR MOLECULE"/>
    <property type="match status" value="1"/>
</dbReference>
<accession>A0A2A6B4I3</accession>
<dbReference type="GO" id="GO:0035091">
    <property type="term" value="F:phosphatidylinositol binding"/>
    <property type="evidence" value="ECO:0007669"/>
    <property type="project" value="InterPro"/>
</dbReference>
<dbReference type="Proteomes" id="UP000005239">
    <property type="component" value="Unassembled WGS sequence"/>
</dbReference>
<reference evidence="7" key="1">
    <citation type="journal article" date="2008" name="Nat. Genet.">
        <title>The Pristionchus pacificus genome provides a unique perspective on nematode lifestyle and parasitism.</title>
        <authorList>
            <person name="Dieterich C."/>
            <person name="Clifton S.W."/>
            <person name="Schuster L.N."/>
            <person name="Chinwalla A."/>
            <person name="Delehaunty K."/>
            <person name="Dinkelacker I."/>
            <person name="Fulton L."/>
            <person name="Fulton R."/>
            <person name="Godfrey J."/>
            <person name="Minx P."/>
            <person name="Mitreva M."/>
            <person name="Roeseler W."/>
            <person name="Tian H."/>
            <person name="Witte H."/>
            <person name="Yang S.P."/>
            <person name="Wilson R.K."/>
            <person name="Sommer R.J."/>
        </authorList>
    </citation>
    <scope>NUCLEOTIDE SEQUENCE [LARGE SCALE GENOMIC DNA]</scope>
    <source>
        <strain evidence="7">PS312</strain>
    </source>
</reference>
<proteinExistence type="inferred from homology"/>
<dbReference type="InterPro" id="IPR001452">
    <property type="entry name" value="SH3_domain"/>
</dbReference>
<dbReference type="GO" id="GO:0005769">
    <property type="term" value="C:early endosome"/>
    <property type="evidence" value="ECO:0007669"/>
    <property type="project" value="EnsemblMetazoa"/>
</dbReference>
<feature type="region of interest" description="Disordered" evidence="5">
    <location>
        <begin position="261"/>
        <end position="283"/>
    </location>
</feature>